<keyword evidence="4" id="KW-1185">Reference proteome</keyword>
<feature type="transmembrane region" description="Helical" evidence="1">
    <location>
        <begin position="207"/>
        <end position="227"/>
    </location>
</feature>
<sequence length="380" mass="40720">MPSLTGLRFVAAAVVFVVHAVYGKAREEGGWPPAGLFLTGTAAVSLFFVLSGFVLTLSARGPGTARSFWRRRFARLFPSHLVVLAALMLLMRGAGVAWPGDGLPNTPPPSLLGDLSNALLLNTLVPLPQFLFAGNPVTWSLACELLFYLLFPWLFPLVSRIPSQWLPAVAVGAVAAVWAVPTGSLWLGGPPLPQDFVDGSLTGLQMWCVYSFPLCQLPQFILGMILARMHADGVAVRFGVVPSAALLGVCLVTGLAVLPRPFLFAAATIIPVALLVRAVASLDACGAKSWLRTQPLVFLGDLTYGFYLLHAAGLAVVMHYWGGWSVVGTVAAFLLTVSASWLLHVLVERPCYRRLAVARDRPGRREAQLAECPATERVAT</sequence>
<feature type="transmembrane region" description="Helical" evidence="1">
    <location>
        <begin position="36"/>
        <end position="55"/>
    </location>
</feature>
<gene>
    <name evidence="3" type="ORF">AS594_38090</name>
</gene>
<evidence type="ECO:0000313" key="4">
    <source>
        <dbReference type="Proteomes" id="UP000095759"/>
    </source>
</evidence>
<evidence type="ECO:0000256" key="1">
    <source>
        <dbReference type="SAM" id="Phobius"/>
    </source>
</evidence>
<feature type="transmembrane region" description="Helical" evidence="1">
    <location>
        <begin position="76"/>
        <end position="98"/>
    </location>
</feature>
<dbReference type="InterPro" id="IPR050879">
    <property type="entry name" value="Acyltransferase_3"/>
</dbReference>
<keyword evidence="1" id="KW-0472">Membrane</keyword>
<feature type="transmembrane region" description="Helical" evidence="1">
    <location>
        <begin position="234"/>
        <end position="256"/>
    </location>
</feature>
<organism evidence="3 4">
    <name type="scientific">Streptomyces agglomeratus</name>
    <dbReference type="NCBI Taxonomy" id="285458"/>
    <lineage>
        <taxon>Bacteria</taxon>
        <taxon>Bacillati</taxon>
        <taxon>Actinomycetota</taxon>
        <taxon>Actinomycetes</taxon>
        <taxon>Kitasatosporales</taxon>
        <taxon>Streptomycetaceae</taxon>
        <taxon>Streptomyces</taxon>
    </lineage>
</organism>
<keyword evidence="1" id="KW-0812">Transmembrane</keyword>
<feature type="transmembrane region" description="Helical" evidence="1">
    <location>
        <begin position="327"/>
        <end position="347"/>
    </location>
</feature>
<keyword evidence="1" id="KW-1133">Transmembrane helix</keyword>
<dbReference type="GO" id="GO:0009103">
    <property type="term" value="P:lipopolysaccharide biosynthetic process"/>
    <property type="evidence" value="ECO:0007669"/>
    <property type="project" value="TreeGrafter"/>
</dbReference>
<proteinExistence type="predicted"/>
<evidence type="ECO:0000259" key="2">
    <source>
        <dbReference type="Pfam" id="PF01757"/>
    </source>
</evidence>
<dbReference type="GO" id="GO:0016747">
    <property type="term" value="F:acyltransferase activity, transferring groups other than amino-acyl groups"/>
    <property type="evidence" value="ECO:0007669"/>
    <property type="project" value="InterPro"/>
</dbReference>
<reference evidence="3 4" key="1">
    <citation type="submission" date="2016-08" db="EMBL/GenBank/DDBJ databases">
        <title>Complete genome sequence of Streptomyces agglomeratus strain 6-3-2, a novel anti-MRSA actinomycete isolated from Wuli of Tebit, China.</title>
        <authorList>
            <person name="Chen X."/>
        </authorList>
    </citation>
    <scope>NUCLEOTIDE SEQUENCE [LARGE SCALE GENOMIC DNA]</scope>
    <source>
        <strain evidence="3 4">6-3-2</strain>
    </source>
</reference>
<feature type="transmembrane region" description="Helical" evidence="1">
    <location>
        <begin position="262"/>
        <end position="284"/>
    </location>
</feature>
<feature type="transmembrane region" description="Helical" evidence="1">
    <location>
        <begin position="296"/>
        <end position="321"/>
    </location>
</feature>
<dbReference type="PANTHER" id="PTHR23028:SF53">
    <property type="entry name" value="ACYL_TRANSF_3 DOMAIN-CONTAINING PROTEIN"/>
    <property type="match status" value="1"/>
</dbReference>
<protein>
    <recommendedName>
        <fullName evidence="2">Acyltransferase 3 domain-containing protein</fullName>
    </recommendedName>
</protein>
<dbReference type="PANTHER" id="PTHR23028">
    <property type="entry name" value="ACETYLTRANSFERASE"/>
    <property type="match status" value="1"/>
</dbReference>
<name>A0A1E5NZW5_9ACTN</name>
<evidence type="ECO:0000313" key="3">
    <source>
        <dbReference type="EMBL" id="OEJ21711.1"/>
    </source>
</evidence>
<dbReference type="AlphaFoldDB" id="A0A1E5NZW5"/>
<dbReference type="InterPro" id="IPR002656">
    <property type="entry name" value="Acyl_transf_3_dom"/>
</dbReference>
<dbReference type="GO" id="GO:0016020">
    <property type="term" value="C:membrane"/>
    <property type="evidence" value="ECO:0007669"/>
    <property type="project" value="TreeGrafter"/>
</dbReference>
<dbReference type="EMBL" id="MEHJ01000002">
    <property type="protein sequence ID" value="OEJ21711.1"/>
    <property type="molecule type" value="Genomic_DNA"/>
</dbReference>
<dbReference type="Proteomes" id="UP000095759">
    <property type="component" value="Unassembled WGS sequence"/>
</dbReference>
<accession>A0A1E5NZW5</accession>
<dbReference type="STRING" id="285458.BGM19_39190"/>
<feature type="transmembrane region" description="Helical" evidence="1">
    <location>
        <begin position="137"/>
        <end position="158"/>
    </location>
</feature>
<feature type="transmembrane region" description="Helical" evidence="1">
    <location>
        <begin position="165"/>
        <end position="187"/>
    </location>
</feature>
<comment type="caution">
    <text evidence="3">The sequence shown here is derived from an EMBL/GenBank/DDBJ whole genome shotgun (WGS) entry which is preliminary data.</text>
</comment>
<dbReference type="Pfam" id="PF01757">
    <property type="entry name" value="Acyl_transf_3"/>
    <property type="match status" value="1"/>
</dbReference>
<feature type="domain" description="Acyltransferase 3" evidence="2">
    <location>
        <begin position="3"/>
        <end position="344"/>
    </location>
</feature>